<organism evidence="3 4">
    <name type="scientific">Duganella aceris</name>
    <dbReference type="NCBI Taxonomy" id="2703883"/>
    <lineage>
        <taxon>Bacteria</taxon>
        <taxon>Pseudomonadati</taxon>
        <taxon>Pseudomonadota</taxon>
        <taxon>Betaproteobacteria</taxon>
        <taxon>Burkholderiales</taxon>
        <taxon>Oxalobacteraceae</taxon>
        <taxon>Telluria group</taxon>
        <taxon>Duganella</taxon>
    </lineage>
</organism>
<evidence type="ECO:0000256" key="1">
    <source>
        <dbReference type="SAM" id="SignalP"/>
    </source>
</evidence>
<proteinExistence type="predicted"/>
<dbReference type="Pfam" id="PF00561">
    <property type="entry name" value="Abhydrolase_1"/>
    <property type="match status" value="1"/>
</dbReference>
<evidence type="ECO:0000259" key="2">
    <source>
        <dbReference type="Pfam" id="PF00561"/>
    </source>
</evidence>
<dbReference type="SUPFAM" id="SSF53474">
    <property type="entry name" value="alpha/beta-Hydrolases"/>
    <property type="match status" value="1"/>
</dbReference>
<dbReference type="Proteomes" id="UP000666369">
    <property type="component" value="Unassembled WGS sequence"/>
</dbReference>
<protein>
    <submittedName>
        <fullName evidence="3">Alpha/beta hydrolase</fullName>
    </submittedName>
</protein>
<keyword evidence="3" id="KW-0378">Hydrolase</keyword>
<dbReference type="EMBL" id="JAADJT010000005">
    <property type="protein sequence ID" value="NGZ85079.1"/>
    <property type="molecule type" value="Genomic_DNA"/>
</dbReference>
<feature type="signal peptide" evidence="1">
    <location>
        <begin position="1"/>
        <end position="32"/>
    </location>
</feature>
<feature type="chain" id="PRO_5045892643" evidence="1">
    <location>
        <begin position="33"/>
        <end position="320"/>
    </location>
</feature>
<dbReference type="InterPro" id="IPR050471">
    <property type="entry name" value="AB_hydrolase"/>
</dbReference>
<reference evidence="4" key="2">
    <citation type="submission" date="2023-07" db="EMBL/GenBank/DDBJ databases">
        <title>Duganella aceri sp. nov., isolated from tree sap.</title>
        <authorList>
            <person name="Kim I.S."/>
        </authorList>
    </citation>
    <scope>NUCLEOTIDE SEQUENCE [LARGE SCALE GENOMIC DNA]</scope>
    <source>
        <strain evidence="4">SAP-35</strain>
    </source>
</reference>
<dbReference type="Gene3D" id="3.40.50.1820">
    <property type="entry name" value="alpha/beta hydrolase"/>
    <property type="match status" value="1"/>
</dbReference>
<keyword evidence="4" id="KW-1185">Reference proteome</keyword>
<dbReference type="InterPro" id="IPR029058">
    <property type="entry name" value="AB_hydrolase_fold"/>
</dbReference>
<evidence type="ECO:0000313" key="4">
    <source>
        <dbReference type="Proteomes" id="UP000666369"/>
    </source>
</evidence>
<dbReference type="PANTHER" id="PTHR43433:SF5">
    <property type="entry name" value="AB HYDROLASE-1 DOMAIN-CONTAINING PROTEIN"/>
    <property type="match status" value="1"/>
</dbReference>
<dbReference type="GO" id="GO:0016787">
    <property type="term" value="F:hydrolase activity"/>
    <property type="evidence" value="ECO:0007669"/>
    <property type="project" value="UniProtKB-KW"/>
</dbReference>
<dbReference type="RefSeq" id="WP_166103147.1">
    <property type="nucleotide sequence ID" value="NZ_JAADJT010000005.1"/>
</dbReference>
<reference evidence="3 4" key="1">
    <citation type="submission" date="2020-01" db="EMBL/GenBank/DDBJ databases">
        <authorList>
            <person name="Lee S.D."/>
        </authorList>
    </citation>
    <scope>NUCLEOTIDE SEQUENCE [LARGE SCALE GENOMIC DNA]</scope>
    <source>
        <strain evidence="3 4">SAP-35</strain>
    </source>
</reference>
<feature type="domain" description="AB hydrolase-1" evidence="2">
    <location>
        <begin position="78"/>
        <end position="301"/>
    </location>
</feature>
<dbReference type="PANTHER" id="PTHR43433">
    <property type="entry name" value="HYDROLASE, ALPHA/BETA FOLD FAMILY PROTEIN"/>
    <property type="match status" value="1"/>
</dbReference>
<sequence>MHPINRLIASKKLTLFALAAGILIATLPNARADYTPQQTETQQTAKTQFIEAKGVRYAYRRFGKATGIPLVFLIHIRGTMDDWDPAVINGFARDRPVILFSNAGLGLSGGETADTIAGMAAHVTNFLDGLNLAKVDLLGFSIGGFVAQQVTLDRPDLIHRLILAGTSPQGGVNTQGFSPETAKHAGIANPKVEDRLYLFFGQSESSMKAGWEFAKRWKERSTDLEPPVTMAQYQRQLKAGIAWGVKQETPYARLKEIKQPVLIVNGNHDVMLDSVNSYVMYQNIANAKLIMYPDSGHAALFQYADQFVEDATRFLNTPDH</sequence>
<gene>
    <name evidence="3" type="ORF">GW587_12555</name>
</gene>
<evidence type="ECO:0000313" key="3">
    <source>
        <dbReference type="EMBL" id="NGZ85079.1"/>
    </source>
</evidence>
<dbReference type="InterPro" id="IPR000073">
    <property type="entry name" value="AB_hydrolase_1"/>
</dbReference>
<accession>A0ABX0FKM9</accession>
<comment type="caution">
    <text evidence="3">The sequence shown here is derived from an EMBL/GenBank/DDBJ whole genome shotgun (WGS) entry which is preliminary data.</text>
</comment>
<name>A0ABX0FKM9_9BURK</name>
<keyword evidence="1" id="KW-0732">Signal</keyword>